<comment type="similarity">
    <text evidence="1">Belongs to the peptidase C48 family.</text>
</comment>
<dbReference type="PROSITE" id="PS50600">
    <property type="entry name" value="ULP_PROTEASE"/>
    <property type="match status" value="1"/>
</dbReference>
<dbReference type="PANTHER" id="PTHR34835:SF60">
    <property type="entry name" value="OS10G0490300 PROTEIN"/>
    <property type="match status" value="1"/>
</dbReference>
<evidence type="ECO:0000256" key="1">
    <source>
        <dbReference type="ARBA" id="ARBA00005234"/>
    </source>
</evidence>
<sequence length="975" mass="111915">MGHRKRSKVDISSESNSDNDCSLSSDNHDGDVHLSNHDESSDNHDQHFEENDPLLHLTKEELMKKLKIKLGKRPFTHDHKKKRQKVESDSIIDDALLEIHNDLVLHSLKMKLSMLGEQSENKRKTFEKDNKCEEVFTRFNVKYFSEVINNLSVHDKEVIGRTCFKSLLNFQSSFVPNQFASWIANHVDVSSSDIVVDDKVIPLTEDCVHIILGLPVGGIEISSNFELGKNKILETFGKSAMPSVKFFGDKFIKGEHMTDDQILISFMLVSLNCFLCPNSSLAPSNKYLSAFENIELIDNLNWSKLIFDWLMKHIRKLEKSKSLGGCFYCLAVNYLDYVNFGLRKLPLDIPRINVWKGNMIKEFSKFDKKSKGVYGRRPLKDISSTCYKMIDTVASSDDVPKKHNNTSFFEMVDSSIPNMLPVDIKNKIHGLLVHYFGNEDDMADERPKKLLVDVLALLADASKSNADTNLSSEVDKLSKSCNPTDQNNDEKNDVTSAHSPKDNMDNDIDDNRNANNKEEIDNVHVAKIMKKLTKEGQEFVTPVNCNPDCNIPSCLAPNKAKSRIVGFNNREPVLSDDDFPKFQIWDPADDIDILNNEVTPVFNHNEKYVVPDSFSPTPAKQAIKKLISTKNLSQTLEDNIEDCVNCSDNEDKENVDTAQQFIKQNSIKKESPDCVIHGERKFSEKCVDLSNQADILYNRLNRVVKIAPEICNESYRSLGRVLLCNMSKSIGHYSQSKSQKDLRRIINPAKYCTDPYTPERQSFQFLHICKFCTITAVKKLLILMEFTANSHLLVLHSNKNDLMKHPSKTNFGMVQKSFSGASLARPIETCDMLFFPILHLRHWFLFVVDLKDETFVFIDSLFEEEEDYQYNARCRLISNFSIVWRKFVPEHPINFASFKIIYPPRPRQTNRIDCGIFTLKFMEIWRPRVMLTNQFSQKDIPNIRIQYVNKLFFHPCNIVLNSTTKKLVTDYYAKG</sequence>
<dbReference type="GO" id="GO:0008234">
    <property type="term" value="F:cysteine-type peptidase activity"/>
    <property type="evidence" value="ECO:0007669"/>
    <property type="project" value="InterPro"/>
</dbReference>
<evidence type="ECO:0000256" key="3">
    <source>
        <dbReference type="ARBA" id="ARBA00022801"/>
    </source>
</evidence>
<proteinExistence type="inferred from homology"/>
<protein>
    <submittedName>
        <fullName evidence="6">OSJNBa0083D01.7 protein</fullName>
    </submittedName>
</protein>
<evidence type="ECO:0000313" key="6">
    <source>
        <dbReference type="EMBL" id="CAD40690.3"/>
    </source>
</evidence>
<dbReference type="EMBL" id="AL731623">
    <property type="protein sequence ID" value="CAD40690.3"/>
    <property type="molecule type" value="Genomic_DNA"/>
</dbReference>
<dbReference type="Pfam" id="PF02902">
    <property type="entry name" value="Peptidase_C48"/>
    <property type="match status" value="1"/>
</dbReference>
<dbReference type="InterPro" id="IPR038765">
    <property type="entry name" value="Papain-like_cys_pep_sf"/>
</dbReference>
<organism evidence="6 7">
    <name type="scientific">Oryza sativa subsp. japonica</name>
    <name type="common">Rice</name>
    <dbReference type="NCBI Taxonomy" id="39947"/>
    <lineage>
        <taxon>Eukaryota</taxon>
        <taxon>Viridiplantae</taxon>
        <taxon>Streptophyta</taxon>
        <taxon>Embryophyta</taxon>
        <taxon>Tracheophyta</taxon>
        <taxon>Spermatophyta</taxon>
        <taxon>Magnoliopsida</taxon>
        <taxon>Liliopsida</taxon>
        <taxon>Poales</taxon>
        <taxon>Poaceae</taxon>
        <taxon>BOP clade</taxon>
        <taxon>Oryzoideae</taxon>
        <taxon>Oryzeae</taxon>
        <taxon>Oryzinae</taxon>
        <taxon>Oryza</taxon>
        <taxon>Oryza sativa</taxon>
    </lineage>
</organism>
<reference evidence="7" key="2">
    <citation type="journal article" date="2008" name="Nucleic Acids Res.">
        <title>The rice annotation project database (RAP-DB): 2008 update.</title>
        <authorList>
            <consortium name="The rice annotation project (RAP)"/>
        </authorList>
    </citation>
    <scope>GENOME REANNOTATION</scope>
    <source>
        <strain evidence="7">cv. Nipponbare</strain>
    </source>
</reference>
<evidence type="ECO:0000313" key="7">
    <source>
        <dbReference type="Proteomes" id="UP000000763"/>
    </source>
</evidence>
<feature type="region of interest" description="Disordered" evidence="4">
    <location>
        <begin position="468"/>
        <end position="518"/>
    </location>
</feature>
<keyword evidence="3" id="KW-0378">Hydrolase</keyword>
<dbReference type="GO" id="GO:0006508">
    <property type="term" value="P:proteolysis"/>
    <property type="evidence" value="ECO:0007669"/>
    <property type="project" value="UniProtKB-KW"/>
</dbReference>
<feature type="compositionally biased region" description="Low complexity" evidence="4">
    <location>
        <begin position="10"/>
        <end position="25"/>
    </location>
</feature>
<dbReference type="SUPFAM" id="SSF54001">
    <property type="entry name" value="Cysteine proteinases"/>
    <property type="match status" value="1"/>
</dbReference>
<reference evidence="7" key="1">
    <citation type="journal article" date="2005" name="Nature">
        <title>The map-based sequence of the rice genome.</title>
        <authorList>
            <consortium name="International rice genome sequencing project (IRGSP)"/>
            <person name="Matsumoto T."/>
            <person name="Wu J."/>
            <person name="Kanamori H."/>
            <person name="Katayose Y."/>
            <person name="Fujisawa M."/>
            <person name="Namiki N."/>
            <person name="Mizuno H."/>
            <person name="Yamamoto K."/>
            <person name="Antonio B.A."/>
            <person name="Baba T."/>
            <person name="Sakata K."/>
            <person name="Nagamura Y."/>
            <person name="Aoki H."/>
            <person name="Arikawa K."/>
            <person name="Arita K."/>
            <person name="Bito T."/>
            <person name="Chiden Y."/>
            <person name="Fujitsuka N."/>
            <person name="Fukunaka R."/>
            <person name="Hamada M."/>
            <person name="Harada C."/>
            <person name="Hayashi A."/>
            <person name="Hijishita S."/>
            <person name="Honda M."/>
            <person name="Hosokawa S."/>
            <person name="Ichikawa Y."/>
            <person name="Idonuma A."/>
            <person name="Iijima M."/>
            <person name="Ikeda M."/>
            <person name="Ikeno M."/>
            <person name="Ito K."/>
            <person name="Ito S."/>
            <person name="Ito T."/>
            <person name="Ito Y."/>
            <person name="Ito Y."/>
            <person name="Iwabuchi A."/>
            <person name="Kamiya K."/>
            <person name="Karasawa W."/>
            <person name="Kurita K."/>
            <person name="Katagiri S."/>
            <person name="Kikuta A."/>
            <person name="Kobayashi H."/>
            <person name="Kobayashi N."/>
            <person name="Machita K."/>
            <person name="Maehara T."/>
            <person name="Masukawa M."/>
            <person name="Mizubayashi T."/>
            <person name="Mukai Y."/>
            <person name="Nagasaki H."/>
            <person name="Nagata Y."/>
            <person name="Naito S."/>
            <person name="Nakashima M."/>
            <person name="Nakama Y."/>
            <person name="Nakamichi Y."/>
            <person name="Nakamura M."/>
            <person name="Meguro A."/>
            <person name="Negishi M."/>
            <person name="Ohta I."/>
            <person name="Ohta T."/>
            <person name="Okamoto M."/>
            <person name="Ono N."/>
            <person name="Saji S."/>
            <person name="Sakaguchi M."/>
            <person name="Sakai K."/>
            <person name="Shibata M."/>
            <person name="Shimokawa T."/>
            <person name="Song J."/>
            <person name="Takazaki Y."/>
            <person name="Terasawa K."/>
            <person name="Tsugane M."/>
            <person name="Tsuji K."/>
            <person name="Ueda S."/>
            <person name="Waki K."/>
            <person name="Yamagata H."/>
            <person name="Yamamoto M."/>
            <person name="Yamamoto S."/>
            <person name="Yamane H."/>
            <person name="Yoshiki S."/>
            <person name="Yoshihara R."/>
            <person name="Yukawa K."/>
            <person name="Zhong H."/>
            <person name="Yano M."/>
            <person name="Yuan Q."/>
            <person name="Ouyang S."/>
            <person name="Liu J."/>
            <person name="Jones K.M."/>
            <person name="Gansberger K."/>
            <person name="Moffat K."/>
            <person name="Hill J."/>
            <person name="Bera J."/>
            <person name="Fadrosh D."/>
            <person name="Jin S."/>
            <person name="Johri S."/>
            <person name="Kim M."/>
            <person name="Overton L."/>
            <person name="Reardon M."/>
            <person name="Tsitrin T."/>
            <person name="Vuong H."/>
            <person name="Weaver B."/>
            <person name="Ciecko A."/>
            <person name="Tallon L."/>
            <person name="Jackson J."/>
            <person name="Pai G."/>
            <person name="Aken S.V."/>
            <person name="Utterback T."/>
            <person name="Reidmuller S."/>
            <person name="Feldblyum T."/>
            <person name="Hsiao J."/>
            <person name="Zismann V."/>
            <person name="Iobst S."/>
            <person name="de Vazeille A.R."/>
            <person name="Buell C.R."/>
            <person name="Ying K."/>
            <person name="Li Y."/>
            <person name="Lu T."/>
            <person name="Huang Y."/>
            <person name="Zhao Q."/>
            <person name="Feng Q."/>
            <person name="Zhang L."/>
            <person name="Zhu J."/>
            <person name="Weng Q."/>
            <person name="Mu J."/>
            <person name="Lu Y."/>
            <person name="Fan D."/>
            <person name="Liu Y."/>
            <person name="Guan J."/>
            <person name="Zhang Y."/>
            <person name="Yu S."/>
            <person name="Liu X."/>
            <person name="Zhang Y."/>
            <person name="Hong G."/>
            <person name="Han B."/>
            <person name="Choisne N."/>
            <person name="Demange N."/>
            <person name="Orjeda G."/>
            <person name="Samain S."/>
            <person name="Cattolico L."/>
            <person name="Pelletier E."/>
            <person name="Couloux A."/>
            <person name="Segurens B."/>
            <person name="Wincker P."/>
            <person name="D'Hont A."/>
            <person name="Scarpelli C."/>
            <person name="Weissenbach J."/>
            <person name="Salanoubat M."/>
            <person name="Quetier F."/>
            <person name="Yu Y."/>
            <person name="Kim H.R."/>
            <person name="Rambo T."/>
            <person name="Currie J."/>
            <person name="Collura K."/>
            <person name="Luo M."/>
            <person name="Yang T."/>
            <person name="Ammiraju J.S.S."/>
            <person name="Engler F."/>
            <person name="Soderlund C."/>
            <person name="Wing R.A."/>
            <person name="Palmer L.E."/>
            <person name="de la Bastide M."/>
            <person name="Spiegel L."/>
            <person name="Nascimento L."/>
            <person name="Zutavern T."/>
            <person name="O'Shaughnessy A."/>
            <person name="Dike S."/>
            <person name="Dedhia N."/>
            <person name="Preston R."/>
            <person name="Balija V."/>
            <person name="McCombie W.R."/>
            <person name="Chow T."/>
            <person name="Chen H."/>
            <person name="Chung M."/>
            <person name="Chen C."/>
            <person name="Shaw J."/>
            <person name="Wu H."/>
            <person name="Hsiao K."/>
            <person name="Chao Y."/>
            <person name="Chu M."/>
            <person name="Cheng C."/>
            <person name="Hour A."/>
            <person name="Lee P."/>
            <person name="Lin S."/>
            <person name="Lin Y."/>
            <person name="Liou J."/>
            <person name="Liu S."/>
            <person name="Hsing Y."/>
            <person name="Raghuvanshi S."/>
            <person name="Mohanty A."/>
            <person name="Bharti A.K."/>
            <person name="Gaur A."/>
            <person name="Gupta V."/>
            <person name="Kumar D."/>
            <person name="Ravi V."/>
            <person name="Vij S."/>
            <person name="Kapur A."/>
            <person name="Khurana P."/>
            <person name="Khurana P."/>
            <person name="Khurana J.P."/>
            <person name="Tyagi A.K."/>
            <person name="Gaikwad K."/>
            <person name="Singh A."/>
            <person name="Dalal V."/>
            <person name="Srivastava S."/>
            <person name="Dixit A."/>
            <person name="Pal A.K."/>
            <person name="Ghazi I.A."/>
            <person name="Yadav M."/>
            <person name="Pandit A."/>
            <person name="Bhargava A."/>
            <person name="Sureshbabu K."/>
            <person name="Batra K."/>
            <person name="Sharma T.R."/>
            <person name="Mohapatra T."/>
            <person name="Singh N.K."/>
            <person name="Messing J."/>
            <person name="Nelson A.B."/>
            <person name="Fuks G."/>
            <person name="Kavchok S."/>
            <person name="Keizer G."/>
            <person name="Linton E."/>
            <person name="Llaca V."/>
            <person name="Song R."/>
            <person name="Tanyolac B."/>
            <person name="Young S."/>
            <person name="Ho-Il K."/>
            <person name="Hahn J.H."/>
            <person name="Sangsakoo G."/>
            <person name="Vanavichit A."/>
            <person name="de Mattos Luiz.A.T."/>
            <person name="Zimmer P.D."/>
            <person name="Malone G."/>
            <person name="Dellagostin O."/>
            <person name="de Oliveira A.C."/>
            <person name="Bevan M."/>
            <person name="Bancroft I."/>
            <person name="Minx P."/>
            <person name="Cordum H."/>
            <person name="Wilson R."/>
            <person name="Cheng Z."/>
            <person name="Jin W."/>
            <person name="Jiang J."/>
            <person name="Leong S.A."/>
            <person name="Iwama H."/>
            <person name="Gojobori T."/>
            <person name="Itoh T."/>
            <person name="Niimura Y."/>
            <person name="Fujii Y."/>
            <person name="Habara T."/>
            <person name="Sakai H."/>
            <person name="Sato Y."/>
            <person name="Wilson G."/>
            <person name="Kumar K."/>
            <person name="McCouch S."/>
            <person name="Juretic N."/>
            <person name="Hoen D."/>
            <person name="Wright S."/>
            <person name="Bruskiewich R."/>
            <person name="Bureau T."/>
            <person name="Miyao A."/>
            <person name="Hirochika H."/>
            <person name="Nishikawa T."/>
            <person name="Kadowaki K."/>
            <person name="Sugiura M."/>
            <person name="Burr B."/>
            <person name="Sasaki T."/>
        </authorList>
    </citation>
    <scope>NUCLEOTIDE SEQUENCE [LARGE SCALE GENOMIC DNA]</scope>
    <source>
        <strain evidence="7">cv. Nipponbare</strain>
    </source>
</reference>
<feature type="domain" description="Ubiquitin-like protease family profile" evidence="5">
    <location>
        <begin position="735"/>
        <end position="925"/>
    </location>
</feature>
<evidence type="ECO:0000259" key="5">
    <source>
        <dbReference type="PROSITE" id="PS50600"/>
    </source>
</evidence>
<dbReference type="Proteomes" id="UP000000763">
    <property type="component" value="Chromosome 4"/>
</dbReference>
<feature type="compositionally biased region" description="Basic and acidic residues" evidence="4">
    <location>
        <begin position="26"/>
        <end position="48"/>
    </location>
</feature>
<evidence type="ECO:0000256" key="4">
    <source>
        <dbReference type="SAM" id="MobiDB-lite"/>
    </source>
</evidence>
<dbReference type="InterPro" id="IPR003653">
    <property type="entry name" value="Peptidase_C48_C"/>
</dbReference>
<feature type="region of interest" description="Disordered" evidence="4">
    <location>
        <begin position="1"/>
        <end position="48"/>
    </location>
</feature>
<dbReference type="PANTHER" id="PTHR34835">
    <property type="entry name" value="OS07G0283600 PROTEIN-RELATED"/>
    <property type="match status" value="1"/>
</dbReference>
<name>Q7XVF1_ORYSJ</name>
<keyword evidence="2" id="KW-0645">Protease</keyword>
<dbReference type="AlphaFoldDB" id="Q7XVF1"/>
<feature type="compositionally biased region" description="Basic and acidic residues" evidence="4">
    <location>
        <begin position="488"/>
        <end position="518"/>
    </location>
</feature>
<accession>Q7XVF1</accession>
<gene>
    <name evidence="6" type="primary">OSJNBa0083D01.7</name>
</gene>
<evidence type="ECO:0000256" key="2">
    <source>
        <dbReference type="ARBA" id="ARBA00022670"/>
    </source>
</evidence>
<dbReference type="Gene3D" id="3.40.395.10">
    <property type="entry name" value="Adenoviral Proteinase, Chain A"/>
    <property type="match status" value="1"/>
</dbReference>